<accession>A0A0D8ZV24</accession>
<keyword evidence="2" id="KW-1185">Reference proteome</keyword>
<dbReference type="AlphaFoldDB" id="A0A0D8ZV24"/>
<protein>
    <submittedName>
        <fullName evidence="1">Uncharacterized protein</fullName>
    </submittedName>
</protein>
<reference evidence="1 2" key="1">
    <citation type="submission" date="2015-02" db="EMBL/GenBank/DDBJ databases">
        <title>Draft genome of a novel marine cyanobacterium (Chroococcales) isolated from South Atlantic Ocean.</title>
        <authorList>
            <person name="Rigonato J."/>
            <person name="Alvarenga D.O."/>
            <person name="Branco L.H."/>
            <person name="Varani A.M."/>
            <person name="Brandini F.P."/>
            <person name="Fiore M.F."/>
        </authorList>
    </citation>
    <scope>NUCLEOTIDE SEQUENCE [LARGE SCALE GENOMIC DNA]</scope>
    <source>
        <strain evidence="1 2">CENA595</strain>
    </source>
</reference>
<comment type="caution">
    <text evidence="1">The sequence shown here is derived from an EMBL/GenBank/DDBJ whole genome shotgun (WGS) entry which is preliminary data.</text>
</comment>
<dbReference type="PANTHER" id="PTHR34133:SF8">
    <property type="entry name" value="OS07G0633000 PROTEIN"/>
    <property type="match status" value="1"/>
</dbReference>
<sequence length="196" mass="22163">MPTRFTASQSVEIVVPEQPVAICHYLRQPQRLVHALVDPTRIETLGEEHFRLKMRPLEFMTLSIQPTVDLKVWADANGTVRLQSVACEIRGVEYINQRFGLNLQGYLSPHQINGQTWLKGNADLEVQVDLPMPFAMMPKPILETTGNGLLKSVLLTIKQRLLHQLLADYRLWVSAQSEQANLTSQVPLISSNTQII</sequence>
<dbReference type="STRING" id="1618023.UH38_05800"/>
<organism evidence="1 2">
    <name type="scientific">Aliterella atlantica CENA595</name>
    <dbReference type="NCBI Taxonomy" id="1618023"/>
    <lineage>
        <taxon>Bacteria</taxon>
        <taxon>Bacillati</taxon>
        <taxon>Cyanobacteriota</taxon>
        <taxon>Cyanophyceae</taxon>
        <taxon>Chroococcidiopsidales</taxon>
        <taxon>Aliterellaceae</taxon>
        <taxon>Aliterella</taxon>
    </lineage>
</organism>
<dbReference type="Proteomes" id="UP000032452">
    <property type="component" value="Unassembled WGS sequence"/>
</dbReference>
<dbReference type="Pfam" id="PF09366">
    <property type="entry name" value="DUF1997"/>
    <property type="match status" value="1"/>
</dbReference>
<dbReference type="PATRIC" id="fig|1618023.3.peg.2311"/>
<name>A0A0D8ZV24_9CYAN</name>
<dbReference type="Gene3D" id="3.30.530.20">
    <property type="match status" value="1"/>
</dbReference>
<proteinExistence type="predicted"/>
<evidence type="ECO:0000313" key="2">
    <source>
        <dbReference type="Proteomes" id="UP000032452"/>
    </source>
</evidence>
<gene>
    <name evidence="1" type="ORF">UH38_05800</name>
</gene>
<dbReference type="RefSeq" id="WP_045053694.1">
    <property type="nucleotide sequence ID" value="NZ_CAWMDP010000026.1"/>
</dbReference>
<dbReference type="EMBL" id="JYON01000004">
    <property type="protein sequence ID" value="KJH72633.1"/>
    <property type="molecule type" value="Genomic_DNA"/>
</dbReference>
<dbReference type="InterPro" id="IPR018971">
    <property type="entry name" value="DUF1997"/>
</dbReference>
<dbReference type="OrthoDB" id="510717at2"/>
<dbReference type="InterPro" id="IPR023393">
    <property type="entry name" value="START-like_dom_sf"/>
</dbReference>
<evidence type="ECO:0000313" key="1">
    <source>
        <dbReference type="EMBL" id="KJH72633.1"/>
    </source>
</evidence>
<dbReference type="PANTHER" id="PTHR34133">
    <property type="entry name" value="OS07G0633000 PROTEIN"/>
    <property type="match status" value="1"/>
</dbReference>